<dbReference type="Proteomes" id="UP001140949">
    <property type="component" value="Unassembled WGS sequence"/>
</dbReference>
<feature type="chain" id="PRO_5043691098" evidence="2">
    <location>
        <begin position="28"/>
        <end position="343"/>
    </location>
</feature>
<dbReference type="EMBL" id="JANAVB010012690">
    <property type="protein sequence ID" value="KAJ6835939.1"/>
    <property type="molecule type" value="Genomic_DNA"/>
</dbReference>
<dbReference type="PANTHER" id="PTHR33210:SF24">
    <property type="entry name" value="POLLEN OLE E 1 ALLERGEN AND EXTENSIN FAMILY PROTEIN"/>
    <property type="match status" value="1"/>
</dbReference>
<evidence type="ECO:0000256" key="2">
    <source>
        <dbReference type="SAM" id="SignalP"/>
    </source>
</evidence>
<name>A0AAX6H4I5_IRIPA</name>
<feature type="compositionally biased region" description="Pro residues" evidence="1">
    <location>
        <begin position="161"/>
        <end position="181"/>
    </location>
</feature>
<accession>A0AAX6H4I5</accession>
<comment type="caution">
    <text evidence="3">The sequence shown here is derived from an EMBL/GenBank/DDBJ whole genome shotgun (WGS) entry which is preliminary data.</text>
</comment>
<gene>
    <name evidence="3" type="ORF">M6B38_329390</name>
</gene>
<evidence type="ECO:0000313" key="4">
    <source>
        <dbReference type="Proteomes" id="UP001140949"/>
    </source>
</evidence>
<reference evidence="3" key="1">
    <citation type="journal article" date="2023" name="GigaByte">
        <title>Genome assembly of the bearded iris, Iris pallida Lam.</title>
        <authorList>
            <person name="Bruccoleri R.E."/>
            <person name="Oakeley E.J."/>
            <person name="Faust A.M.E."/>
            <person name="Altorfer M."/>
            <person name="Dessus-Babus S."/>
            <person name="Burckhardt D."/>
            <person name="Oertli M."/>
            <person name="Naumann U."/>
            <person name="Petersen F."/>
            <person name="Wong J."/>
        </authorList>
    </citation>
    <scope>NUCLEOTIDE SEQUENCE</scope>
    <source>
        <strain evidence="3">GSM-AAB239-AS_SAM_17_03QT</strain>
    </source>
</reference>
<dbReference type="AlphaFoldDB" id="A0AAX6H4I5"/>
<reference evidence="3" key="2">
    <citation type="submission" date="2023-04" db="EMBL/GenBank/DDBJ databases">
        <authorList>
            <person name="Bruccoleri R.E."/>
            <person name="Oakeley E.J."/>
            <person name="Faust A.-M."/>
            <person name="Dessus-Babus S."/>
            <person name="Altorfer M."/>
            <person name="Burckhardt D."/>
            <person name="Oertli M."/>
            <person name="Naumann U."/>
            <person name="Petersen F."/>
            <person name="Wong J."/>
        </authorList>
    </citation>
    <scope>NUCLEOTIDE SEQUENCE</scope>
    <source>
        <strain evidence="3">GSM-AAB239-AS_SAM_17_03QT</strain>
        <tissue evidence="3">Leaf</tissue>
    </source>
</reference>
<dbReference type="PANTHER" id="PTHR33210">
    <property type="entry name" value="PROTODERMAL FACTOR 1"/>
    <property type="match status" value="1"/>
</dbReference>
<evidence type="ECO:0000313" key="3">
    <source>
        <dbReference type="EMBL" id="KAJ6835939.1"/>
    </source>
</evidence>
<proteinExistence type="predicted"/>
<protein>
    <submittedName>
        <fullName evidence="3">Protodermal factor 1</fullName>
    </submittedName>
</protein>
<feature type="region of interest" description="Disordered" evidence="1">
    <location>
        <begin position="147"/>
        <end position="181"/>
    </location>
</feature>
<feature type="signal peptide" evidence="2">
    <location>
        <begin position="1"/>
        <end position="27"/>
    </location>
</feature>
<keyword evidence="4" id="KW-1185">Reference proteome</keyword>
<evidence type="ECO:0000256" key="1">
    <source>
        <dbReference type="SAM" id="MobiDB-lite"/>
    </source>
</evidence>
<dbReference type="Pfam" id="PF01190">
    <property type="entry name" value="Pollen_Ole_e_1"/>
    <property type="match status" value="1"/>
</dbReference>
<sequence length="343" mass="36262">MARQELLLSGAVLLLFSINGGMGPVGARADAMVTGSVFCDQCKDGELSLFDYPLYGALVGVACPGADGSTTAYKEESTNWMGGYAIRFYGSPDLRRCSARVVRGPPSGCGAAAGPARGLSLMFSMFGMEMYMVDPLLSQPQQPMALCPRASGTPTPAAGPVLPPPSSTPTSPLPPVLPPPPPPAVGFRPPVNPLPSVEASACSFDKWMMPEYKCYWRVVGPDTKVAVAFGPVAAGRYGTDATLWEGLHGRGDVYRTLLREATAALLNSYNSLGFSYPTLSVMEQPTGPARLSSAGAGNGSEVQEGQRRRLRLVGCSLHVQHLFLNSHSMPMINYIGTVIVKDS</sequence>
<dbReference type="InterPro" id="IPR039923">
    <property type="entry name" value="Protodermal_1"/>
</dbReference>
<organism evidence="3 4">
    <name type="scientific">Iris pallida</name>
    <name type="common">Sweet iris</name>
    <dbReference type="NCBI Taxonomy" id="29817"/>
    <lineage>
        <taxon>Eukaryota</taxon>
        <taxon>Viridiplantae</taxon>
        <taxon>Streptophyta</taxon>
        <taxon>Embryophyta</taxon>
        <taxon>Tracheophyta</taxon>
        <taxon>Spermatophyta</taxon>
        <taxon>Magnoliopsida</taxon>
        <taxon>Liliopsida</taxon>
        <taxon>Asparagales</taxon>
        <taxon>Iridaceae</taxon>
        <taxon>Iridoideae</taxon>
        <taxon>Irideae</taxon>
        <taxon>Iris</taxon>
    </lineage>
</organism>
<keyword evidence="2" id="KW-0732">Signal</keyword>